<dbReference type="InterPro" id="IPR005334">
    <property type="entry name" value="Tctex-1-like"/>
</dbReference>
<dbReference type="GO" id="GO:0005737">
    <property type="term" value="C:cytoplasm"/>
    <property type="evidence" value="ECO:0007669"/>
    <property type="project" value="TreeGrafter"/>
</dbReference>
<organism evidence="1 2">
    <name type="scientific">Sporormia fimetaria CBS 119925</name>
    <dbReference type="NCBI Taxonomy" id="1340428"/>
    <lineage>
        <taxon>Eukaryota</taxon>
        <taxon>Fungi</taxon>
        <taxon>Dikarya</taxon>
        <taxon>Ascomycota</taxon>
        <taxon>Pezizomycotina</taxon>
        <taxon>Dothideomycetes</taxon>
        <taxon>Pleosporomycetidae</taxon>
        <taxon>Pleosporales</taxon>
        <taxon>Sporormiaceae</taxon>
        <taxon>Sporormia</taxon>
    </lineage>
</organism>
<dbReference type="PANTHER" id="PTHR21255:SF4">
    <property type="entry name" value="DYNEIN LIGHT CHAIN TCTEX-TYPE"/>
    <property type="match status" value="1"/>
</dbReference>
<dbReference type="PANTHER" id="PTHR21255">
    <property type="entry name" value="T-COMPLEX-ASSOCIATED-TESTIS-EXPRESSED 1/ DYNEIN LIGHT CHAIN"/>
    <property type="match status" value="1"/>
</dbReference>
<dbReference type="InterPro" id="IPR038586">
    <property type="entry name" value="Tctex-1-like_sf"/>
</dbReference>
<evidence type="ECO:0000313" key="2">
    <source>
        <dbReference type="Proteomes" id="UP000799440"/>
    </source>
</evidence>
<name>A0A6A6V4V9_9PLEO</name>
<dbReference type="CDD" id="cd21456">
    <property type="entry name" value="DLC-like_SpDlc1-like"/>
    <property type="match status" value="1"/>
</dbReference>
<dbReference type="Pfam" id="PF03645">
    <property type="entry name" value="Tctex-1"/>
    <property type="match status" value="1"/>
</dbReference>
<gene>
    <name evidence="1" type="ORF">M011DRAFT_469265</name>
</gene>
<dbReference type="AlphaFoldDB" id="A0A6A6V4V9"/>
<accession>A0A6A6V4V9</accession>
<protein>
    <recommendedName>
        <fullName evidence="3">Tctex-1</fullName>
    </recommendedName>
</protein>
<dbReference type="EMBL" id="MU006581">
    <property type="protein sequence ID" value="KAF2745598.1"/>
    <property type="molecule type" value="Genomic_DNA"/>
</dbReference>
<dbReference type="Gene3D" id="3.30.1140.40">
    <property type="entry name" value="Tctex-1"/>
    <property type="match status" value="1"/>
</dbReference>
<reference evidence="1" key="1">
    <citation type="journal article" date="2020" name="Stud. Mycol.">
        <title>101 Dothideomycetes genomes: a test case for predicting lifestyles and emergence of pathogens.</title>
        <authorList>
            <person name="Haridas S."/>
            <person name="Albert R."/>
            <person name="Binder M."/>
            <person name="Bloem J."/>
            <person name="Labutti K."/>
            <person name="Salamov A."/>
            <person name="Andreopoulos B."/>
            <person name="Baker S."/>
            <person name="Barry K."/>
            <person name="Bills G."/>
            <person name="Bluhm B."/>
            <person name="Cannon C."/>
            <person name="Castanera R."/>
            <person name="Culley D."/>
            <person name="Daum C."/>
            <person name="Ezra D."/>
            <person name="Gonzalez J."/>
            <person name="Henrissat B."/>
            <person name="Kuo A."/>
            <person name="Liang C."/>
            <person name="Lipzen A."/>
            <person name="Lutzoni F."/>
            <person name="Magnuson J."/>
            <person name="Mondo S."/>
            <person name="Nolan M."/>
            <person name="Ohm R."/>
            <person name="Pangilinan J."/>
            <person name="Park H.-J."/>
            <person name="Ramirez L."/>
            <person name="Alfaro M."/>
            <person name="Sun H."/>
            <person name="Tritt A."/>
            <person name="Yoshinaga Y."/>
            <person name="Zwiers L.-H."/>
            <person name="Turgeon B."/>
            <person name="Goodwin S."/>
            <person name="Spatafora J."/>
            <person name="Crous P."/>
            <person name="Grigoriev I."/>
        </authorList>
    </citation>
    <scope>NUCLEOTIDE SEQUENCE</scope>
    <source>
        <strain evidence="1">CBS 119925</strain>
    </source>
</reference>
<sequence length="132" mass="14452">MAAPLQTSELQEIANNACNQILGETKKYDHASVAGWNTEIINTILQSLISKTAPTPTSSDDEPKSASHKYIVNSTIIQHHGGKPTEASGRRGMHSAIGAYWNNEKDGTWSWKWDGAEEKGMDVVLTVTWVSI</sequence>
<evidence type="ECO:0008006" key="3">
    <source>
        <dbReference type="Google" id="ProtNLM"/>
    </source>
</evidence>
<dbReference type="GO" id="GO:0045505">
    <property type="term" value="F:dynein intermediate chain binding"/>
    <property type="evidence" value="ECO:0007669"/>
    <property type="project" value="TreeGrafter"/>
</dbReference>
<dbReference type="GO" id="GO:0007018">
    <property type="term" value="P:microtubule-based movement"/>
    <property type="evidence" value="ECO:0007669"/>
    <property type="project" value="TreeGrafter"/>
</dbReference>
<evidence type="ECO:0000313" key="1">
    <source>
        <dbReference type="EMBL" id="KAF2745598.1"/>
    </source>
</evidence>
<proteinExistence type="predicted"/>
<dbReference type="OrthoDB" id="10059120at2759"/>
<dbReference type="GO" id="GO:0005868">
    <property type="term" value="C:cytoplasmic dynein complex"/>
    <property type="evidence" value="ECO:0007669"/>
    <property type="project" value="TreeGrafter"/>
</dbReference>
<dbReference type="Proteomes" id="UP000799440">
    <property type="component" value="Unassembled WGS sequence"/>
</dbReference>
<keyword evidence="2" id="KW-1185">Reference proteome</keyword>